<dbReference type="Pfam" id="PF01182">
    <property type="entry name" value="Glucosamine_iso"/>
    <property type="match status" value="1"/>
</dbReference>
<dbReference type="FunFam" id="3.40.50.1360:FF:000005">
    <property type="entry name" value="6-phosphogluconolactonase"/>
    <property type="match status" value="1"/>
</dbReference>
<evidence type="ECO:0000256" key="5">
    <source>
        <dbReference type="ARBA" id="ARBA00022801"/>
    </source>
</evidence>
<evidence type="ECO:0000256" key="2">
    <source>
        <dbReference type="ARBA" id="ARBA00004961"/>
    </source>
</evidence>
<comment type="catalytic activity">
    <reaction evidence="1 6">
        <text>6-phospho-D-glucono-1,5-lactone + H2O = 6-phospho-D-gluconate + H(+)</text>
        <dbReference type="Rhea" id="RHEA:12556"/>
        <dbReference type="ChEBI" id="CHEBI:15377"/>
        <dbReference type="ChEBI" id="CHEBI:15378"/>
        <dbReference type="ChEBI" id="CHEBI:57955"/>
        <dbReference type="ChEBI" id="CHEBI:58759"/>
        <dbReference type="EC" id="3.1.1.31"/>
    </reaction>
</comment>
<evidence type="ECO:0000313" key="9">
    <source>
        <dbReference type="Proteomes" id="UP000033140"/>
    </source>
</evidence>
<accession>A0A0E9NM21</accession>
<evidence type="ECO:0000313" key="8">
    <source>
        <dbReference type="EMBL" id="GAO50746.1"/>
    </source>
</evidence>
<dbReference type="OMA" id="YQLFEFE"/>
<reference evidence="8 9" key="3">
    <citation type="journal article" date="2015" name="Genome Announc.">
        <title>Draft Genome Sequence of the Archiascomycetous Yeast Saitoella complicata.</title>
        <authorList>
            <person name="Yamauchi K."/>
            <person name="Kondo S."/>
            <person name="Hamamoto M."/>
            <person name="Takahashi Y."/>
            <person name="Ogura Y."/>
            <person name="Hayashi T."/>
            <person name="Nishida H."/>
        </authorList>
    </citation>
    <scope>NUCLEOTIDE SEQUENCE [LARGE SCALE GENOMIC DNA]</scope>
    <source>
        <strain evidence="8 9">NRRL Y-17804</strain>
    </source>
</reference>
<sequence>MATLYSFKNKNELSVSLAEYVKKVSAEAIARHGKCMVAISGGSLPKMLAQELITEEGKAAVEWSKWEVFFADERAVPLDHEDSNYRLNMEELFSKLPMDPSQVHPIDASLISGEDGSETDTTELADAYEKVLVKCFAPGDAVRHPTFDLVLLGMGPDGHCCSLFPGHELLRESVAWVVGIDDSPKPPSKRITLTLPIVGHANKIAFVAAGEGKRDMLRRIIENPEEGLPCTLVNITGGEKVSWFVDDEASQDITHYPIRKELNLANI</sequence>
<comment type="caution">
    <text evidence="8">The sequence shown here is derived from an EMBL/GenBank/DDBJ whole genome shotgun (WGS) entry which is preliminary data.</text>
</comment>
<dbReference type="InterPro" id="IPR006148">
    <property type="entry name" value="Glc/Gal-6P_isomerase"/>
</dbReference>
<protein>
    <recommendedName>
        <fullName evidence="4 6">6-phosphogluconolactonase</fullName>
        <shortName evidence="6">6PGL</shortName>
        <ecNumber evidence="4 6">3.1.1.31</ecNumber>
    </recommendedName>
</protein>
<dbReference type="SUPFAM" id="SSF100950">
    <property type="entry name" value="NagB/RpiA/CoA transferase-like"/>
    <property type="match status" value="1"/>
</dbReference>
<comment type="function">
    <text evidence="6">Hydrolysis of 6-phosphogluconolactone to 6-phosphogluconate.</text>
</comment>
<dbReference type="RefSeq" id="XP_019026606.1">
    <property type="nucleotide sequence ID" value="XM_019165772.1"/>
</dbReference>
<dbReference type="NCBIfam" id="TIGR01198">
    <property type="entry name" value="pgl"/>
    <property type="match status" value="1"/>
</dbReference>
<comment type="pathway">
    <text evidence="2 6">Carbohydrate degradation; pentose phosphate pathway; D-ribulose 5-phosphate from D-glucose 6-phosphate (oxidative stage): step 2/3.</text>
</comment>
<evidence type="ECO:0000256" key="1">
    <source>
        <dbReference type="ARBA" id="ARBA00000832"/>
    </source>
</evidence>
<evidence type="ECO:0000256" key="6">
    <source>
        <dbReference type="RuleBase" id="RU365095"/>
    </source>
</evidence>
<dbReference type="PANTHER" id="PTHR11054:SF0">
    <property type="entry name" value="6-PHOSPHOGLUCONOLACTONASE"/>
    <property type="match status" value="1"/>
</dbReference>
<gene>
    <name evidence="8" type="ORF">G7K_4867-t1</name>
</gene>
<evidence type="ECO:0000256" key="3">
    <source>
        <dbReference type="ARBA" id="ARBA00010662"/>
    </source>
</evidence>
<name>A0A0E9NM21_SAICN</name>
<dbReference type="Gene3D" id="3.40.50.1360">
    <property type="match status" value="1"/>
</dbReference>
<dbReference type="InterPro" id="IPR005900">
    <property type="entry name" value="6-phosphogluconolactonase_DevB"/>
</dbReference>
<dbReference type="UniPathway" id="UPA00115">
    <property type="reaction ID" value="UER00409"/>
</dbReference>
<keyword evidence="9" id="KW-1185">Reference proteome</keyword>
<dbReference type="CDD" id="cd01400">
    <property type="entry name" value="6PGL"/>
    <property type="match status" value="1"/>
</dbReference>
<dbReference type="GO" id="GO:0005975">
    <property type="term" value="P:carbohydrate metabolic process"/>
    <property type="evidence" value="ECO:0007669"/>
    <property type="project" value="UniProtKB-UniRule"/>
</dbReference>
<reference evidence="8 9" key="2">
    <citation type="journal article" date="2014" name="J. Gen. Appl. Microbiol.">
        <title>The early diverging ascomycetous budding yeast Saitoella complicata has three histone deacetylases belonging to the Clr6, Hos2, and Rpd3 lineages.</title>
        <authorList>
            <person name="Nishida H."/>
            <person name="Matsumoto T."/>
            <person name="Kondo S."/>
            <person name="Hamamoto M."/>
            <person name="Yoshikawa H."/>
        </authorList>
    </citation>
    <scope>NUCLEOTIDE SEQUENCE [LARGE SCALE GENOMIC DNA]</scope>
    <source>
        <strain evidence="8 9">NRRL Y-17804</strain>
    </source>
</reference>
<dbReference type="Proteomes" id="UP000033140">
    <property type="component" value="Unassembled WGS sequence"/>
</dbReference>
<evidence type="ECO:0000256" key="4">
    <source>
        <dbReference type="ARBA" id="ARBA00013198"/>
    </source>
</evidence>
<dbReference type="GO" id="GO:0017057">
    <property type="term" value="F:6-phosphogluconolactonase activity"/>
    <property type="evidence" value="ECO:0007669"/>
    <property type="project" value="UniProtKB-UniRule"/>
</dbReference>
<organism evidence="8 9">
    <name type="scientific">Saitoella complicata (strain BCRC 22490 / CBS 7301 / JCM 7358 / NBRC 10748 / NRRL Y-17804)</name>
    <dbReference type="NCBI Taxonomy" id="698492"/>
    <lineage>
        <taxon>Eukaryota</taxon>
        <taxon>Fungi</taxon>
        <taxon>Dikarya</taxon>
        <taxon>Ascomycota</taxon>
        <taxon>Taphrinomycotina</taxon>
        <taxon>Taphrinomycotina incertae sedis</taxon>
        <taxon>Saitoella</taxon>
    </lineage>
</organism>
<dbReference type="EC" id="3.1.1.31" evidence="4 6"/>
<feature type="domain" description="Glucosamine/galactosamine-6-phosphate isomerase" evidence="7">
    <location>
        <begin position="9"/>
        <end position="242"/>
    </location>
</feature>
<dbReference type="GO" id="GO:0006098">
    <property type="term" value="P:pentose-phosphate shunt"/>
    <property type="evidence" value="ECO:0007669"/>
    <property type="project" value="UniProtKB-UniPathway"/>
</dbReference>
<evidence type="ECO:0000259" key="7">
    <source>
        <dbReference type="Pfam" id="PF01182"/>
    </source>
</evidence>
<reference evidence="8 9" key="1">
    <citation type="journal article" date="2011" name="J. Gen. Appl. Microbiol.">
        <title>Draft genome sequencing of the enigmatic yeast Saitoella complicata.</title>
        <authorList>
            <person name="Nishida H."/>
            <person name="Hamamoto M."/>
            <person name="Sugiyama J."/>
        </authorList>
    </citation>
    <scope>NUCLEOTIDE SEQUENCE [LARGE SCALE GENOMIC DNA]</scope>
    <source>
        <strain evidence="8 9">NRRL Y-17804</strain>
    </source>
</reference>
<dbReference type="AlphaFoldDB" id="A0A0E9NM21"/>
<dbReference type="EMBL" id="BACD03000036">
    <property type="protein sequence ID" value="GAO50746.1"/>
    <property type="molecule type" value="Genomic_DNA"/>
</dbReference>
<dbReference type="OrthoDB" id="432544at2759"/>
<dbReference type="STRING" id="698492.A0A0E9NM21"/>
<keyword evidence="5 6" id="KW-0378">Hydrolase</keyword>
<dbReference type="InterPro" id="IPR037171">
    <property type="entry name" value="NagB/RpiA_transferase-like"/>
</dbReference>
<dbReference type="InterPro" id="IPR039104">
    <property type="entry name" value="6PGL"/>
</dbReference>
<dbReference type="PANTHER" id="PTHR11054">
    <property type="entry name" value="6-PHOSPHOGLUCONOLACTONASE"/>
    <property type="match status" value="1"/>
</dbReference>
<proteinExistence type="inferred from homology"/>
<comment type="similarity">
    <text evidence="3 6">Belongs to the glucosamine/galactosamine-6-phosphate isomerase family. 6-phosphogluconolactonase subfamily.</text>
</comment>